<keyword evidence="2 4" id="KW-0863">Zinc-finger</keyword>
<proteinExistence type="predicted"/>
<evidence type="ECO:0000256" key="4">
    <source>
        <dbReference type="PROSITE-ProRule" id="PRU00134"/>
    </source>
</evidence>
<dbReference type="InterPro" id="IPR002893">
    <property type="entry name" value="Znf_MYND"/>
</dbReference>
<feature type="domain" description="MYND-type" evidence="5">
    <location>
        <begin position="375"/>
        <end position="423"/>
    </location>
</feature>
<evidence type="ECO:0000256" key="1">
    <source>
        <dbReference type="ARBA" id="ARBA00022723"/>
    </source>
</evidence>
<dbReference type="SUPFAM" id="SSF144232">
    <property type="entry name" value="HIT/MYND zinc finger-like"/>
    <property type="match status" value="1"/>
</dbReference>
<dbReference type="PROSITE" id="PS50865">
    <property type="entry name" value="ZF_MYND_2"/>
    <property type="match status" value="1"/>
</dbReference>
<evidence type="ECO:0000256" key="2">
    <source>
        <dbReference type="ARBA" id="ARBA00022771"/>
    </source>
</evidence>
<dbReference type="Gene3D" id="6.10.140.2220">
    <property type="match status" value="1"/>
</dbReference>
<keyword evidence="1" id="KW-0479">Metal-binding</keyword>
<comment type="caution">
    <text evidence="6">The sequence shown here is derived from an EMBL/GenBank/DDBJ whole genome shotgun (WGS) entry which is preliminary data.</text>
</comment>
<dbReference type="Pfam" id="PF01753">
    <property type="entry name" value="zf-MYND"/>
    <property type="match status" value="1"/>
</dbReference>
<protein>
    <submittedName>
        <fullName evidence="6">Zinc finger MYND domain-containing protein</fullName>
    </submittedName>
</protein>
<keyword evidence="7" id="KW-1185">Reference proteome</keyword>
<evidence type="ECO:0000256" key="3">
    <source>
        <dbReference type="ARBA" id="ARBA00022833"/>
    </source>
</evidence>
<dbReference type="AlphaFoldDB" id="A0A9P3GNX1"/>
<accession>A0A9P3GNX1</accession>
<organism evidence="6 7">
    <name type="scientific">Phanerochaete sordida</name>
    <dbReference type="NCBI Taxonomy" id="48140"/>
    <lineage>
        <taxon>Eukaryota</taxon>
        <taxon>Fungi</taxon>
        <taxon>Dikarya</taxon>
        <taxon>Basidiomycota</taxon>
        <taxon>Agaricomycotina</taxon>
        <taxon>Agaricomycetes</taxon>
        <taxon>Polyporales</taxon>
        <taxon>Phanerochaetaceae</taxon>
        <taxon>Phanerochaete</taxon>
    </lineage>
</organism>
<dbReference type="OrthoDB" id="2793260at2759"/>
<keyword evidence="3" id="KW-0862">Zinc</keyword>
<name>A0A9P3GNX1_9APHY</name>
<sequence length="478" mass="53568">MAVQAQPMHLDSVDARFTIAAFVDSLADLYHPKHCAQYHIGCLTILFGYPMRGYDDLAFRAANVAFFDACSRFITAPRSEDDHLRFEKQMRECSCDLTNEQSRTIHQYGSWSEPCTASQFSWMLVCILYHVLLSVRADDRLHKVEKNRRRAARQGTTVPWPRSPQDVLPHGISASINALAIWTKYGLADTIYLSLIANILGLFKTALIPALLASPSLPGIFVELANLPLSALLGHAPMPRGGRGTLLQWVQHVDFLYYTLQHHFDPDELRALCERAAAQVSDARQDFPYICYKVELLLPGVAAHVEPGAKTQLAMCLRNFRIYGTLFLAAMDPPYDPERYDPQMMQDAWIAQRGTTDIYFQVHAAFVRLAAVGQCWAPGCRATTATAQRSFARCKGCKRVRYCSQRCQAQGWKHDDVPHKAVCKAIASIAEKTGLKPKSHSEDALAFKASCEVGQVDPKELAEFGEHMTKLQKYLTLA</sequence>
<evidence type="ECO:0000259" key="5">
    <source>
        <dbReference type="PROSITE" id="PS50865"/>
    </source>
</evidence>
<evidence type="ECO:0000313" key="7">
    <source>
        <dbReference type="Proteomes" id="UP000703269"/>
    </source>
</evidence>
<dbReference type="GO" id="GO:0008270">
    <property type="term" value="F:zinc ion binding"/>
    <property type="evidence" value="ECO:0007669"/>
    <property type="project" value="UniProtKB-KW"/>
</dbReference>
<gene>
    <name evidence="6" type="ORF">PsYK624_151090</name>
</gene>
<evidence type="ECO:0000313" key="6">
    <source>
        <dbReference type="EMBL" id="GJE98872.1"/>
    </source>
</evidence>
<dbReference type="EMBL" id="BPQB01000096">
    <property type="protein sequence ID" value="GJE98872.1"/>
    <property type="molecule type" value="Genomic_DNA"/>
</dbReference>
<dbReference type="Proteomes" id="UP000703269">
    <property type="component" value="Unassembled WGS sequence"/>
</dbReference>
<reference evidence="6 7" key="1">
    <citation type="submission" date="2021-08" db="EMBL/GenBank/DDBJ databases">
        <title>Draft Genome Sequence of Phanerochaete sordida strain YK-624.</title>
        <authorList>
            <person name="Mori T."/>
            <person name="Dohra H."/>
            <person name="Suzuki T."/>
            <person name="Kawagishi H."/>
            <person name="Hirai H."/>
        </authorList>
    </citation>
    <scope>NUCLEOTIDE SEQUENCE [LARGE SCALE GENOMIC DNA]</scope>
    <source>
        <strain evidence="6 7">YK-624</strain>
    </source>
</reference>